<evidence type="ECO:0000313" key="6">
    <source>
        <dbReference type="EMBL" id="RRQ87997.1"/>
    </source>
</evidence>
<evidence type="ECO:0000259" key="5">
    <source>
        <dbReference type="PROSITE" id="PS50931"/>
    </source>
</evidence>
<proteinExistence type="inferred from homology"/>
<accession>A0A426SBP6</accession>
<dbReference type="GO" id="GO:0003677">
    <property type="term" value="F:DNA binding"/>
    <property type="evidence" value="ECO:0007669"/>
    <property type="project" value="UniProtKB-KW"/>
</dbReference>
<name>A0A426SBP6_9ACTN</name>
<dbReference type="Proteomes" id="UP000276379">
    <property type="component" value="Unassembled WGS sequence"/>
</dbReference>
<dbReference type="InterPro" id="IPR000847">
    <property type="entry name" value="LysR_HTH_N"/>
</dbReference>
<gene>
    <name evidence="6" type="ORF">CQW44_08295</name>
</gene>
<organism evidence="6 7">
    <name type="scientific">Streptomyces griseofuscus</name>
    <dbReference type="NCBI Taxonomy" id="146922"/>
    <lineage>
        <taxon>Bacteria</taxon>
        <taxon>Bacillati</taxon>
        <taxon>Actinomycetota</taxon>
        <taxon>Actinomycetes</taxon>
        <taxon>Kitasatosporales</taxon>
        <taxon>Streptomycetaceae</taxon>
        <taxon>Streptomyces</taxon>
    </lineage>
</organism>
<dbReference type="Gene3D" id="3.40.190.10">
    <property type="entry name" value="Periplasmic binding protein-like II"/>
    <property type="match status" value="2"/>
</dbReference>
<evidence type="ECO:0000256" key="4">
    <source>
        <dbReference type="ARBA" id="ARBA00023163"/>
    </source>
</evidence>
<comment type="similarity">
    <text evidence="1">Belongs to the LysR transcriptional regulatory family.</text>
</comment>
<dbReference type="InterPro" id="IPR005119">
    <property type="entry name" value="LysR_subst-bd"/>
</dbReference>
<dbReference type="InterPro" id="IPR036390">
    <property type="entry name" value="WH_DNA-bd_sf"/>
</dbReference>
<dbReference type="PANTHER" id="PTHR30346">
    <property type="entry name" value="TRANSCRIPTIONAL DUAL REGULATOR HCAR-RELATED"/>
    <property type="match status" value="1"/>
</dbReference>
<protein>
    <submittedName>
        <fullName evidence="6">LysR family transcriptional regulator</fullName>
    </submittedName>
</protein>
<dbReference type="PANTHER" id="PTHR30346:SF0">
    <property type="entry name" value="HCA OPERON TRANSCRIPTIONAL ACTIVATOR HCAR"/>
    <property type="match status" value="1"/>
</dbReference>
<dbReference type="SUPFAM" id="SSF46785">
    <property type="entry name" value="Winged helix' DNA-binding domain"/>
    <property type="match status" value="1"/>
</dbReference>
<dbReference type="Pfam" id="PF03466">
    <property type="entry name" value="LysR_substrate"/>
    <property type="match status" value="1"/>
</dbReference>
<dbReference type="GO" id="GO:0003700">
    <property type="term" value="F:DNA-binding transcription factor activity"/>
    <property type="evidence" value="ECO:0007669"/>
    <property type="project" value="InterPro"/>
</dbReference>
<feature type="domain" description="HTH lysR-type" evidence="5">
    <location>
        <begin position="42"/>
        <end position="99"/>
    </location>
</feature>
<dbReference type="Gene3D" id="1.10.10.10">
    <property type="entry name" value="Winged helix-like DNA-binding domain superfamily/Winged helix DNA-binding domain"/>
    <property type="match status" value="1"/>
</dbReference>
<dbReference type="FunFam" id="1.10.10.10:FF:000001">
    <property type="entry name" value="LysR family transcriptional regulator"/>
    <property type="match status" value="1"/>
</dbReference>
<evidence type="ECO:0000313" key="7">
    <source>
        <dbReference type="Proteomes" id="UP000276379"/>
    </source>
</evidence>
<sequence length="341" mass="36864">MPLSGVRGFLCGDPEVCIDLFINISVLSFHHRAARRGLGGPVELRQIQYFVAVAEELHFGRAAQRLHIGQPAVSQQVRRLERELRTQLFDRSSRTVTLTAAGQALLPEGRALLKALGSFAAKAQRLAAQKDATFRVGISSALGERLDDFLDALPDSGSGTRFEFQTLGAHHRLEEVRAGRLDAAFVRGVESAPGLRLLTLWYDPLVAALPAAHPLAGRSSLNLADLAGVPLRLASRGENPALYDAVVAACRKTGFEPTFGAPFTGFQDTLAEIGASGDGWTLMYPTAADTVSSRRIALLPLDGEPITMRMFLALPENADPMRLELLTETAARVRRKTMGTS</sequence>
<evidence type="ECO:0000256" key="1">
    <source>
        <dbReference type="ARBA" id="ARBA00009437"/>
    </source>
</evidence>
<dbReference type="EMBL" id="PDES01000003">
    <property type="protein sequence ID" value="RRQ87997.1"/>
    <property type="molecule type" value="Genomic_DNA"/>
</dbReference>
<evidence type="ECO:0000256" key="3">
    <source>
        <dbReference type="ARBA" id="ARBA00023125"/>
    </source>
</evidence>
<keyword evidence="4" id="KW-0804">Transcription</keyword>
<dbReference type="PRINTS" id="PR00039">
    <property type="entry name" value="HTHLYSR"/>
</dbReference>
<dbReference type="InterPro" id="IPR036388">
    <property type="entry name" value="WH-like_DNA-bd_sf"/>
</dbReference>
<dbReference type="SUPFAM" id="SSF53850">
    <property type="entry name" value="Periplasmic binding protein-like II"/>
    <property type="match status" value="1"/>
</dbReference>
<reference evidence="6 7" key="1">
    <citation type="submission" date="2017-10" db="EMBL/GenBank/DDBJ databases">
        <title>Draft genome of actinobacteria isolated from guarana (Paullinia cupana (Mart.) Ducke.</title>
        <authorList>
            <person name="Siqueira K.A."/>
            <person name="Liotti R.G."/>
            <person name="Mendes T.A."/>
            <person name="Soares M.A."/>
        </authorList>
    </citation>
    <scope>NUCLEOTIDE SEQUENCE [LARGE SCALE GENOMIC DNA]</scope>
    <source>
        <strain evidence="6 7">199</strain>
    </source>
</reference>
<evidence type="ECO:0000256" key="2">
    <source>
        <dbReference type="ARBA" id="ARBA00023015"/>
    </source>
</evidence>
<dbReference type="PROSITE" id="PS50931">
    <property type="entry name" value="HTH_LYSR"/>
    <property type="match status" value="1"/>
</dbReference>
<keyword evidence="3" id="KW-0238">DNA-binding</keyword>
<comment type="caution">
    <text evidence="6">The sequence shown here is derived from an EMBL/GenBank/DDBJ whole genome shotgun (WGS) entry which is preliminary data.</text>
</comment>
<keyword evidence="7" id="KW-1185">Reference proteome</keyword>
<dbReference type="Pfam" id="PF00126">
    <property type="entry name" value="HTH_1"/>
    <property type="match status" value="1"/>
</dbReference>
<dbReference type="AlphaFoldDB" id="A0A426SBP6"/>
<keyword evidence="2" id="KW-0805">Transcription regulation</keyword>
<dbReference type="GO" id="GO:0032993">
    <property type="term" value="C:protein-DNA complex"/>
    <property type="evidence" value="ECO:0007669"/>
    <property type="project" value="TreeGrafter"/>
</dbReference>